<name>A0A7X5TV86_9MICO</name>
<dbReference type="InterPro" id="IPR003784">
    <property type="entry name" value="BioY"/>
</dbReference>
<feature type="transmembrane region" description="Helical" evidence="3">
    <location>
        <begin position="132"/>
        <end position="153"/>
    </location>
</feature>
<evidence type="ECO:0000256" key="2">
    <source>
        <dbReference type="PIRNR" id="PIRNR016661"/>
    </source>
</evidence>
<evidence type="ECO:0000313" key="5">
    <source>
        <dbReference type="Proteomes" id="UP000541033"/>
    </source>
</evidence>
<dbReference type="GO" id="GO:0015225">
    <property type="term" value="F:biotin transmembrane transporter activity"/>
    <property type="evidence" value="ECO:0007669"/>
    <property type="project" value="UniProtKB-UniRule"/>
</dbReference>
<dbReference type="Proteomes" id="UP000541033">
    <property type="component" value="Unassembled WGS sequence"/>
</dbReference>
<keyword evidence="5" id="KW-1185">Reference proteome</keyword>
<evidence type="ECO:0000256" key="3">
    <source>
        <dbReference type="SAM" id="Phobius"/>
    </source>
</evidence>
<dbReference type="PIRSF" id="PIRSF016661">
    <property type="entry name" value="BioY"/>
    <property type="match status" value="1"/>
</dbReference>
<dbReference type="Pfam" id="PF02632">
    <property type="entry name" value="BioY"/>
    <property type="match status" value="1"/>
</dbReference>
<dbReference type="Gene3D" id="1.10.1760.20">
    <property type="match status" value="1"/>
</dbReference>
<dbReference type="GO" id="GO:0005886">
    <property type="term" value="C:plasma membrane"/>
    <property type="evidence" value="ECO:0007669"/>
    <property type="project" value="UniProtKB-SubCell"/>
</dbReference>
<feature type="transmembrane region" description="Helical" evidence="3">
    <location>
        <begin position="173"/>
        <end position="195"/>
    </location>
</feature>
<gene>
    <name evidence="4" type="ORF">FHX76_002488</name>
</gene>
<comment type="similarity">
    <text evidence="1 2">Belongs to the BioY family.</text>
</comment>
<organism evidence="4 5">
    <name type="scientific">Lysinibacter cavernae</name>
    <dbReference type="NCBI Taxonomy" id="1640652"/>
    <lineage>
        <taxon>Bacteria</taxon>
        <taxon>Bacillati</taxon>
        <taxon>Actinomycetota</taxon>
        <taxon>Actinomycetes</taxon>
        <taxon>Micrococcales</taxon>
        <taxon>Microbacteriaceae</taxon>
        <taxon>Lysinibacter</taxon>
    </lineage>
</organism>
<keyword evidence="2 3" id="KW-0472">Membrane</keyword>
<feature type="transmembrane region" description="Helical" evidence="3">
    <location>
        <begin position="73"/>
        <end position="93"/>
    </location>
</feature>
<keyword evidence="3" id="KW-0812">Transmembrane</keyword>
<comment type="subcellular location">
    <subcellularLocation>
        <location evidence="2">Cell membrane</location>
        <topology evidence="2">Multi-pass membrane protein</topology>
    </subcellularLocation>
</comment>
<keyword evidence="2" id="KW-1003">Cell membrane</keyword>
<evidence type="ECO:0000256" key="1">
    <source>
        <dbReference type="ARBA" id="ARBA00010692"/>
    </source>
</evidence>
<proteinExistence type="inferred from homology"/>
<evidence type="ECO:0000313" key="4">
    <source>
        <dbReference type="EMBL" id="NIH54592.1"/>
    </source>
</evidence>
<dbReference type="PANTHER" id="PTHR34295:SF1">
    <property type="entry name" value="BIOTIN TRANSPORTER BIOY"/>
    <property type="match status" value="1"/>
</dbReference>
<keyword evidence="2" id="KW-0813">Transport</keyword>
<sequence>MTTLSIQPTPRVLVDQLVARRSLATDIAAVGVGALVVALLAQVSIPLWPVPITGQTLAVILVGTALGSKRGAAALTVYALAGLAGAPVFANFTGGPGSFFLPSFGFVIGFIATAAAIGWLTERFSLSNRPIISFAAFTATSVIPFLFGVPYMAMILSGMGVDITFDSVMAAGVYPFIVGGLIKAALAAALMPLAWKIAGRLRRKAE</sequence>
<feature type="transmembrane region" description="Helical" evidence="3">
    <location>
        <begin position="99"/>
        <end position="120"/>
    </location>
</feature>
<keyword evidence="3" id="KW-1133">Transmembrane helix</keyword>
<feature type="transmembrane region" description="Helical" evidence="3">
    <location>
        <begin position="47"/>
        <end position="66"/>
    </location>
</feature>
<dbReference type="RefSeq" id="WP_167151034.1">
    <property type="nucleotide sequence ID" value="NZ_JAAMOX010000002.1"/>
</dbReference>
<dbReference type="PANTHER" id="PTHR34295">
    <property type="entry name" value="BIOTIN TRANSPORTER BIOY"/>
    <property type="match status" value="1"/>
</dbReference>
<dbReference type="AlphaFoldDB" id="A0A7X5TV86"/>
<comment type="caution">
    <text evidence="4">The sequence shown here is derived from an EMBL/GenBank/DDBJ whole genome shotgun (WGS) entry which is preliminary data.</text>
</comment>
<accession>A0A7X5TV86</accession>
<protein>
    <recommendedName>
        <fullName evidence="2">Biotin transporter</fullName>
    </recommendedName>
</protein>
<dbReference type="EMBL" id="JAAMOX010000002">
    <property type="protein sequence ID" value="NIH54592.1"/>
    <property type="molecule type" value="Genomic_DNA"/>
</dbReference>
<reference evidence="4 5" key="1">
    <citation type="submission" date="2020-02" db="EMBL/GenBank/DDBJ databases">
        <title>Sequencing the genomes of 1000 actinobacteria strains.</title>
        <authorList>
            <person name="Klenk H.-P."/>
        </authorList>
    </citation>
    <scope>NUCLEOTIDE SEQUENCE [LARGE SCALE GENOMIC DNA]</scope>
    <source>
        <strain evidence="4 5">DSM 27960</strain>
    </source>
</reference>
<feature type="transmembrane region" description="Helical" evidence="3">
    <location>
        <begin position="23"/>
        <end position="41"/>
    </location>
</feature>